<dbReference type="PANTHER" id="PTHR46578:SF4">
    <property type="entry name" value="ARM-REPEAT_TETRATRICOPEPTIDE REPEAT (TPR)-LIKE PROTEIN"/>
    <property type="match status" value="1"/>
</dbReference>
<feature type="domain" description="ARM repeat N-terminal plant" evidence="1">
    <location>
        <begin position="7"/>
        <end position="249"/>
    </location>
</feature>
<gene>
    <name evidence="2" type="ORF">LC_TR12856_c0_g1_i1_g.44816</name>
</gene>
<name>A0A1J3G7F7_NOCCA</name>
<accession>A0A1J3G7F7</accession>
<sequence>MLNLEESQCTNPSCFFCSMKETNPFLRRSKLAAIFKEIPRTESKDHVLVLSGLWNIAMSEPDDPEFPSLGLFECMSKLIQKSIRNKSWLLKDQNIFIPYYAAHIIGSYVMNKEDLATTAVDSKIFVVPALLELLRGKISWVEQRAAARALGHLASHEKSFEVVSLFEEEIVKLSMEIASNCLKNVYRRFLGVEDSLRLKYQSDLLTRGLGGLETENQKAEEWGIQLQCWSLYLLNCFASRGMSIDRICEGGFLKKVSEMWGGLANRKSPGGIGLIKTLCKTELGRNKVSEVREVIERLLDLSRSSDDWKGMALDTLLLLLKDSNVRYRVIDVLGHRLVDLAEDKVVGDRVAQLVLQDFHKIKYRGLKMNSEEAQRVIENLWEIKVERKKKEKLMSETELEERRKMVKSLKKQGKKKFLMGFVKEAMEIYTVGIDLCPLDMIRDRVVLYSNRAQCCLLLKKAESAISDATRALCLSGVDGLHGKSLWRRSQAYDLKGSARESLMDCLAFVDQRLKSSNTQRIPYYAAQMIKTQMSATWIFSGFDSMSGESDGGRTKEEK</sequence>
<dbReference type="EMBL" id="GEVK01002732">
    <property type="protein sequence ID" value="JAU50100.1"/>
    <property type="molecule type" value="Transcribed_RNA"/>
</dbReference>
<dbReference type="AlphaFoldDB" id="A0A1J3G7F7"/>
<dbReference type="PANTHER" id="PTHR46578">
    <property type="entry name" value="ARM-REPEAT/TETRATRICOPEPTIDE REPEAT (TPR)-LIKE PROTEIN"/>
    <property type="match status" value="1"/>
</dbReference>
<dbReference type="Gene3D" id="1.25.40.10">
    <property type="entry name" value="Tetratricopeptide repeat domain"/>
    <property type="match status" value="1"/>
</dbReference>
<protein>
    <submittedName>
        <fullName evidence="2">Tetratricopeptide repeat protein 1</fullName>
    </submittedName>
</protein>
<organism evidence="2">
    <name type="scientific">Noccaea caerulescens</name>
    <name type="common">Alpine penny-cress</name>
    <name type="synonym">Thlaspi caerulescens</name>
    <dbReference type="NCBI Taxonomy" id="107243"/>
    <lineage>
        <taxon>Eukaryota</taxon>
        <taxon>Viridiplantae</taxon>
        <taxon>Streptophyta</taxon>
        <taxon>Embryophyta</taxon>
        <taxon>Tracheophyta</taxon>
        <taxon>Spermatophyta</taxon>
        <taxon>Magnoliopsida</taxon>
        <taxon>eudicotyledons</taxon>
        <taxon>Gunneridae</taxon>
        <taxon>Pentapetalae</taxon>
        <taxon>rosids</taxon>
        <taxon>malvids</taxon>
        <taxon>Brassicales</taxon>
        <taxon>Brassicaceae</taxon>
        <taxon>Coluteocarpeae</taxon>
        <taxon>Noccaea</taxon>
    </lineage>
</organism>
<evidence type="ECO:0000259" key="1">
    <source>
        <dbReference type="Pfam" id="PF26524"/>
    </source>
</evidence>
<dbReference type="Pfam" id="PF26524">
    <property type="entry name" value="ARM_7"/>
    <property type="match status" value="1"/>
</dbReference>
<dbReference type="InterPro" id="IPR011990">
    <property type="entry name" value="TPR-like_helical_dom_sf"/>
</dbReference>
<dbReference type="InterPro" id="IPR058868">
    <property type="entry name" value="ARM_7"/>
</dbReference>
<reference evidence="2" key="1">
    <citation type="submission" date="2016-07" db="EMBL/GenBank/DDBJ databases">
        <title>De novo transcriptome assembly of four accessions of the metal hyperaccumulator plant Noccaea caerulescens.</title>
        <authorList>
            <person name="Blande D."/>
            <person name="Halimaa P."/>
            <person name="Tervahauta A.I."/>
            <person name="Aarts M.G."/>
            <person name="Karenlampi S.O."/>
        </authorList>
    </citation>
    <scope>NUCLEOTIDE SEQUENCE</scope>
</reference>
<evidence type="ECO:0000313" key="2">
    <source>
        <dbReference type="EMBL" id="JAU50100.1"/>
    </source>
</evidence>
<dbReference type="InterPro" id="IPR011989">
    <property type="entry name" value="ARM-like"/>
</dbReference>
<dbReference type="SUPFAM" id="SSF48452">
    <property type="entry name" value="TPR-like"/>
    <property type="match status" value="1"/>
</dbReference>
<dbReference type="Gene3D" id="1.25.10.10">
    <property type="entry name" value="Leucine-rich Repeat Variant"/>
    <property type="match status" value="1"/>
</dbReference>
<dbReference type="SUPFAM" id="SSF48371">
    <property type="entry name" value="ARM repeat"/>
    <property type="match status" value="1"/>
</dbReference>
<dbReference type="InterPro" id="IPR016024">
    <property type="entry name" value="ARM-type_fold"/>
</dbReference>
<proteinExistence type="predicted"/>